<reference evidence="2 3" key="1">
    <citation type="journal article" date="2019" name="PLoS Biol.">
        <title>Sex chromosomes control vertical transmission of feminizing Wolbachia symbionts in an isopod.</title>
        <authorList>
            <person name="Becking T."/>
            <person name="Chebbi M.A."/>
            <person name="Giraud I."/>
            <person name="Moumen B."/>
            <person name="Laverre T."/>
            <person name="Caubet Y."/>
            <person name="Peccoud J."/>
            <person name="Gilbert C."/>
            <person name="Cordaux R."/>
        </authorList>
    </citation>
    <scope>NUCLEOTIDE SEQUENCE [LARGE SCALE GENOMIC DNA]</scope>
    <source>
        <strain evidence="2">ANa2</strain>
        <tissue evidence="2">Whole body excluding digestive tract and cuticle</tissue>
    </source>
</reference>
<feature type="compositionally biased region" description="Acidic residues" evidence="1">
    <location>
        <begin position="109"/>
        <end position="124"/>
    </location>
</feature>
<evidence type="ECO:0000313" key="3">
    <source>
        <dbReference type="Proteomes" id="UP000326759"/>
    </source>
</evidence>
<proteinExistence type="predicted"/>
<evidence type="ECO:0000256" key="1">
    <source>
        <dbReference type="SAM" id="MobiDB-lite"/>
    </source>
</evidence>
<organism evidence="2 3">
    <name type="scientific">Armadillidium nasatum</name>
    <dbReference type="NCBI Taxonomy" id="96803"/>
    <lineage>
        <taxon>Eukaryota</taxon>
        <taxon>Metazoa</taxon>
        <taxon>Ecdysozoa</taxon>
        <taxon>Arthropoda</taxon>
        <taxon>Crustacea</taxon>
        <taxon>Multicrustacea</taxon>
        <taxon>Malacostraca</taxon>
        <taxon>Eumalacostraca</taxon>
        <taxon>Peracarida</taxon>
        <taxon>Isopoda</taxon>
        <taxon>Oniscidea</taxon>
        <taxon>Crinocheta</taxon>
        <taxon>Armadillidiidae</taxon>
        <taxon>Armadillidium</taxon>
    </lineage>
</organism>
<feature type="compositionally biased region" description="Basic residues" evidence="1">
    <location>
        <begin position="134"/>
        <end position="143"/>
    </location>
</feature>
<comment type="caution">
    <text evidence="2">The sequence shown here is derived from an EMBL/GenBank/DDBJ whole genome shotgun (WGS) entry which is preliminary data.</text>
</comment>
<dbReference type="Proteomes" id="UP000326759">
    <property type="component" value="Unassembled WGS sequence"/>
</dbReference>
<evidence type="ECO:0000313" key="2">
    <source>
        <dbReference type="EMBL" id="KAB7503023.1"/>
    </source>
</evidence>
<name>A0A5N5T8P2_9CRUS</name>
<gene>
    <name evidence="2" type="ORF">Anas_06923</name>
</gene>
<feature type="non-terminal residue" evidence="2">
    <location>
        <position position="210"/>
    </location>
</feature>
<accession>A0A5N5T8P2</accession>
<sequence>MKLADREYARWHSYFSKLIYKIQISITQAKMQKNIPSVESSFISQPTSEEVSFPIQTTTEIVRTLDESNMESKSLNTPVNESLENNTTDLQDRNSLKNETLDSDFSAVESDEYSDDEGDSDSWDSDNSGTNFGKRSRSSKRPKRCEPGEVYGIATEMNDEIMEKETQQFQAVMNATWTNEVSRNALRTLKEAKRNCPTIVPLPEDILTLQ</sequence>
<dbReference type="OrthoDB" id="5376140at2759"/>
<keyword evidence="3" id="KW-1185">Reference proteome</keyword>
<feature type="compositionally biased region" description="Basic and acidic residues" evidence="1">
    <location>
        <begin position="90"/>
        <end position="100"/>
    </location>
</feature>
<dbReference type="AlphaFoldDB" id="A0A5N5T8P2"/>
<feature type="compositionally biased region" description="Polar residues" evidence="1">
    <location>
        <begin position="71"/>
        <end position="89"/>
    </location>
</feature>
<protein>
    <submittedName>
        <fullName evidence="2">Uncharacterized protein</fullName>
    </submittedName>
</protein>
<feature type="region of interest" description="Disordered" evidence="1">
    <location>
        <begin position="65"/>
        <end position="147"/>
    </location>
</feature>
<dbReference type="EMBL" id="SEYY01006035">
    <property type="protein sequence ID" value="KAB7503023.1"/>
    <property type="molecule type" value="Genomic_DNA"/>
</dbReference>